<dbReference type="EMBL" id="JAUTXU010000060">
    <property type="protein sequence ID" value="KAK3713801.1"/>
    <property type="molecule type" value="Genomic_DNA"/>
</dbReference>
<keyword evidence="2" id="KW-1185">Reference proteome</keyword>
<gene>
    <name evidence="1" type="ORF">LTR37_008287</name>
</gene>
<reference evidence="1" key="1">
    <citation type="submission" date="2023-07" db="EMBL/GenBank/DDBJ databases">
        <title>Black Yeasts Isolated from many extreme environments.</title>
        <authorList>
            <person name="Coleine C."/>
            <person name="Stajich J.E."/>
            <person name="Selbmann L."/>
        </authorList>
    </citation>
    <scope>NUCLEOTIDE SEQUENCE</scope>
    <source>
        <strain evidence="1">CCFEE 5714</strain>
    </source>
</reference>
<organism evidence="1 2">
    <name type="scientific">Vermiconidia calcicola</name>
    <dbReference type="NCBI Taxonomy" id="1690605"/>
    <lineage>
        <taxon>Eukaryota</taxon>
        <taxon>Fungi</taxon>
        <taxon>Dikarya</taxon>
        <taxon>Ascomycota</taxon>
        <taxon>Pezizomycotina</taxon>
        <taxon>Dothideomycetes</taxon>
        <taxon>Dothideomycetidae</taxon>
        <taxon>Mycosphaerellales</taxon>
        <taxon>Extremaceae</taxon>
        <taxon>Vermiconidia</taxon>
    </lineage>
</organism>
<sequence>MTSTFHAPTQQPFVESKTGLTVSPTPRKRRRRTGTGGAADDCFACRNRGATCDRKRPYCTQCIDLGRECSGYKTTLTWGVGVASRGKLRGLSCPIANKNADGSDVSPVEREAKRRKSSTSKVKNEDIAIKTEHKRSTSEQMPPPAPTSTRTLKPLQAYVPPAASSTTPQSPIGWHTPSYHDYVQARESKGMRLPSLGETQLHRLETTLLPPLNALPEPHSGRSVSSYAETEFYSPLEMPRGSGSSVFQGSLPLSVSVPLLNQALTAGAKEDLSSNSSSSDSHTFAEPASRLDFEQNHAMFSQNGTATTCSQANPALFDGMLYDRNETLLDTAAYGNMDYNSFDTHFRIEDEEANNDNDELALFDARFSNPFFHVPPRMQTLMNYYDRNVCPYLVAFDGAENPYRKQVLQLAMTNEGLQNAIAALATNNLRMRKKDLRQIGFVDGTEGSCGRAPYDESNEPTAEETCYKQTSIDYLNMQLLATRAAQDDSVLATLLILCLFHVCDSGFSKFKTQLAGVQKLLSLREPSTQSDFTRWVEMFFTWFDVMTSTVNDREMQIKGESLAMLDFSTNLGATEQFSGCDGRLFKIVARLGSLNLLSQGRPVKCQRDDQHAQRPFMLQKPKMWPTKRKRAITKARTSKSLSPADYENVDGNGWGTPILSSDEDAEGSADDQVTATDDRAQFWTEWNDIRNRLQAWEMDVTSPVSPNAPSDLAELNFGQRHLAHINESFRYAALLYTERLGNPLLPSSHDQFQVLVSRALYHITSLPVTSCANKFLLWPLFIIGTECADEEHRNIVRNRCRDLTEESGFFNNISSLDVLERVWREVGHNVRGSEAEEVRARRRDSEASTFGHRGQAFRWRKAMDRVNGEYIVI</sequence>
<evidence type="ECO:0000313" key="1">
    <source>
        <dbReference type="EMBL" id="KAK3713801.1"/>
    </source>
</evidence>
<name>A0ACC3NE34_9PEZI</name>
<evidence type="ECO:0000313" key="2">
    <source>
        <dbReference type="Proteomes" id="UP001281147"/>
    </source>
</evidence>
<protein>
    <submittedName>
        <fullName evidence="1">Uncharacterized protein</fullName>
    </submittedName>
</protein>
<comment type="caution">
    <text evidence="1">The sequence shown here is derived from an EMBL/GenBank/DDBJ whole genome shotgun (WGS) entry which is preliminary data.</text>
</comment>
<dbReference type="Proteomes" id="UP001281147">
    <property type="component" value="Unassembled WGS sequence"/>
</dbReference>
<proteinExistence type="predicted"/>
<accession>A0ACC3NE34</accession>